<dbReference type="PROSITE" id="PS50995">
    <property type="entry name" value="HTH_MARR_2"/>
    <property type="match status" value="1"/>
</dbReference>
<evidence type="ECO:0000313" key="6">
    <source>
        <dbReference type="EMBL" id="APE33460.1"/>
    </source>
</evidence>
<evidence type="ECO:0000259" key="5">
    <source>
        <dbReference type="PROSITE" id="PS50995"/>
    </source>
</evidence>
<feature type="domain" description="HTH marR-type" evidence="5">
    <location>
        <begin position="34"/>
        <end position="167"/>
    </location>
</feature>
<accession>A0A1J0VN40</accession>
<dbReference type="GO" id="GO:0006950">
    <property type="term" value="P:response to stress"/>
    <property type="evidence" value="ECO:0007669"/>
    <property type="project" value="TreeGrafter"/>
</dbReference>
<keyword evidence="1" id="KW-0805">Transcription regulation</keyword>
<dbReference type="InterPro" id="IPR000835">
    <property type="entry name" value="HTH_MarR-typ"/>
</dbReference>
<keyword evidence="7" id="KW-1185">Reference proteome</keyword>
<name>A0A1J0VN40_9NOCA</name>
<dbReference type="AlphaFoldDB" id="A0A1J0VN40"/>
<dbReference type="PANTHER" id="PTHR33164:SF101">
    <property type="entry name" value="TRANSCRIPTIONAL REPRESSOR MPRA"/>
    <property type="match status" value="1"/>
</dbReference>
<dbReference type="Gene3D" id="1.10.10.10">
    <property type="entry name" value="Winged helix-like DNA-binding domain superfamily/Winged helix DNA-binding domain"/>
    <property type="match status" value="1"/>
</dbReference>
<keyword evidence="2" id="KW-0238">DNA-binding</keyword>
<dbReference type="KEGG" id="nsl:BOX37_05170"/>
<dbReference type="SMART" id="SM00347">
    <property type="entry name" value="HTH_MARR"/>
    <property type="match status" value="1"/>
</dbReference>
<dbReference type="InterPro" id="IPR023187">
    <property type="entry name" value="Tscrpt_reg_MarR-type_CS"/>
</dbReference>
<dbReference type="GO" id="GO:0003700">
    <property type="term" value="F:DNA-binding transcription factor activity"/>
    <property type="evidence" value="ECO:0007669"/>
    <property type="project" value="InterPro"/>
</dbReference>
<proteinExistence type="predicted"/>
<keyword evidence="3" id="KW-0804">Transcription</keyword>
<dbReference type="InterPro" id="IPR036388">
    <property type="entry name" value="WH-like_DNA-bd_sf"/>
</dbReference>
<dbReference type="EMBL" id="CP018082">
    <property type="protein sequence ID" value="APE33460.1"/>
    <property type="molecule type" value="Genomic_DNA"/>
</dbReference>
<evidence type="ECO:0000256" key="3">
    <source>
        <dbReference type="ARBA" id="ARBA00023163"/>
    </source>
</evidence>
<dbReference type="PROSITE" id="PS01117">
    <property type="entry name" value="HTH_MARR_1"/>
    <property type="match status" value="1"/>
</dbReference>
<dbReference type="Proteomes" id="UP000183810">
    <property type="component" value="Chromosome"/>
</dbReference>
<sequence length="199" mass="21274">MIGIMSRPRPLPHDPIAEAHRQWVQHGWGSVADGMALVTSLVRAQQIVMARVDDALKPSGLTFSRYELLQLLSFSRTGALPMAKASARLQVHPTSVTNTVDRLEAAELVRRVPHPSDRRATLIEITDAGRESVAAATEALNVEVFAEPGLPPEQGRQLLELLAQFRHDAGDFAADGVKSPAFPSTSRPAGEASAGTGSG</sequence>
<gene>
    <name evidence="6" type="ORF">BOX37_05170</name>
</gene>
<dbReference type="SUPFAM" id="SSF46785">
    <property type="entry name" value="Winged helix' DNA-binding domain"/>
    <property type="match status" value="1"/>
</dbReference>
<feature type="region of interest" description="Disordered" evidence="4">
    <location>
        <begin position="174"/>
        <end position="199"/>
    </location>
</feature>
<organism evidence="6 7">
    <name type="scientific">Nocardia mangyaensis</name>
    <dbReference type="NCBI Taxonomy" id="2213200"/>
    <lineage>
        <taxon>Bacteria</taxon>
        <taxon>Bacillati</taxon>
        <taxon>Actinomycetota</taxon>
        <taxon>Actinomycetes</taxon>
        <taxon>Mycobacteriales</taxon>
        <taxon>Nocardiaceae</taxon>
        <taxon>Nocardia</taxon>
    </lineage>
</organism>
<evidence type="ECO:0000256" key="4">
    <source>
        <dbReference type="SAM" id="MobiDB-lite"/>
    </source>
</evidence>
<dbReference type="InterPro" id="IPR036390">
    <property type="entry name" value="WH_DNA-bd_sf"/>
</dbReference>
<protein>
    <submittedName>
        <fullName evidence="6">MarR family transcriptional regulator</fullName>
    </submittedName>
</protein>
<dbReference type="GO" id="GO:0003677">
    <property type="term" value="F:DNA binding"/>
    <property type="evidence" value="ECO:0007669"/>
    <property type="project" value="UniProtKB-KW"/>
</dbReference>
<evidence type="ECO:0000256" key="1">
    <source>
        <dbReference type="ARBA" id="ARBA00023015"/>
    </source>
</evidence>
<reference evidence="6" key="1">
    <citation type="submission" date="2016-11" db="EMBL/GenBank/DDBJ databases">
        <authorList>
            <person name="Jaros S."/>
            <person name="Januszkiewicz K."/>
            <person name="Wedrychowicz H."/>
        </authorList>
    </citation>
    <scope>NUCLEOTIDE SEQUENCE [LARGE SCALE GENOMIC DNA]</scope>
    <source>
        <strain evidence="6">Y48</strain>
    </source>
</reference>
<evidence type="ECO:0000256" key="2">
    <source>
        <dbReference type="ARBA" id="ARBA00023125"/>
    </source>
</evidence>
<evidence type="ECO:0000313" key="7">
    <source>
        <dbReference type="Proteomes" id="UP000183810"/>
    </source>
</evidence>
<dbReference type="Pfam" id="PF01047">
    <property type="entry name" value="MarR"/>
    <property type="match status" value="1"/>
</dbReference>
<dbReference type="InterPro" id="IPR039422">
    <property type="entry name" value="MarR/SlyA-like"/>
</dbReference>
<dbReference type="PANTHER" id="PTHR33164">
    <property type="entry name" value="TRANSCRIPTIONAL REGULATOR, MARR FAMILY"/>
    <property type="match status" value="1"/>
</dbReference>